<dbReference type="RefSeq" id="WP_189415476.1">
    <property type="nucleotide sequence ID" value="NZ_BMYZ01000001.1"/>
</dbReference>
<dbReference type="EMBL" id="BMYZ01000001">
    <property type="protein sequence ID" value="GGY63046.1"/>
    <property type="molecule type" value="Genomic_DNA"/>
</dbReference>
<dbReference type="Proteomes" id="UP000619761">
    <property type="component" value="Unassembled WGS sequence"/>
</dbReference>
<gene>
    <name evidence="6" type="ORF">GCM10011613_03330</name>
</gene>
<keyword evidence="4" id="KW-0812">Transmembrane</keyword>
<evidence type="ECO:0000256" key="4">
    <source>
        <dbReference type="SAM" id="Phobius"/>
    </source>
</evidence>
<evidence type="ECO:0000313" key="7">
    <source>
        <dbReference type="Proteomes" id="UP000619761"/>
    </source>
</evidence>
<evidence type="ECO:0000256" key="2">
    <source>
        <dbReference type="ARBA" id="ARBA00023224"/>
    </source>
</evidence>
<keyword evidence="4" id="KW-0472">Membrane</keyword>
<comment type="caution">
    <text evidence="6">The sequence shown here is derived from an EMBL/GenBank/DDBJ whole genome shotgun (WGS) entry which is preliminary data.</text>
</comment>
<evidence type="ECO:0000313" key="6">
    <source>
        <dbReference type="EMBL" id="GGY63046.1"/>
    </source>
</evidence>
<keyword evidence="2 3" id="KW-0807">Transducer</keyword>
<feature type="domain" description="Methyl-accepting transducer" evidence="5">
    <location>
        <begin position="144"/>
        <end position="337"/>
    </location>
</feature>
<sequence length="386" mass="42303">MQVKHILLISVALVGGWLLSVYLYAWLGIGFAVATMFYFTHLKTNEVTEAIQRNKNSRDQLDQNFNTALKETGTLIKDALHESTHSMDLLLGIQSDAINTLSNAFSGLSELLKQQQSEINNLLLDFNGEHDDSGKSCERMNAFAANTSKTMGRFVDTTVQMSSASNDLVAKVNYIANQMPEVLKALKDIDQIAAQTNLLALNAAIEAARAGESGRGFAVVADEVRALSNRSAGFSHDIQSQLNHVNDAISSLTNEVSLAASQDMSYVVGAKRDVETAIDELLEKSKADKIIASRLNKISTDLARALHDAMRGLQFEDMTSQNIRHSRARLQSLESIVQTLRVDTKNLAVIEASLTAELDRFRHANVDQKDNPVSASSMQSGDVELF</sequence>
<feature type="transmembrane region" description="Helical" evidence="4">
    <location>
        <begin position="7"/>
        <end position="39"/>
    </location>
</feature>
<evidence type="ECO:0000256" key="3">
    <source>
        <dbReference type="PROSITE-ProRule" id="PRU00284"/>
    </source>
</evidence>
<proteinExistence type="predicted"/>
<dbReference type="Gene3D" id="1.10.287.950">
    <property type="entry name" value="Methyl-accepting chemotaxis protein"/>
    <property type="match status" value="1"/>
</dbReference>
<keyword evidence="7" id="KW-1185">Reference proteome</keyword>
<organism evidence="6 7">
    <name type="scientific">Cellvibrio zantedeschiae</name>
    <dbReference type="NCBI Taxonomy" id="1237077"/>
    <lineage>
        <taxon>Bacteria</taxon>
        <taxon>Pseudomonadati</taxon>
        <taxon>Pseudomonadota</taxon>
        <taxon>Gammaproteobacteria</taxon>
        <taxon>Cellvibrionales</taxon>
        <taxon>Cellvibrionaceae</taxon>
        <taxon>Cellvibrio</taxon>
    </lineage>
</organism>
<name>A0ABQ3ASY3_9GAMM</name>
<protein>
    <submittedName>
        <fullName evidence="6">Chemotaxis signal transduction system methyl accepting sensory transducer</fullName>
    </submittedName>
</protein>
<evidence type="ECO:0000256" key="1">
    <source>
        <dbReference type="ARBA" id="ARBA00004370"/>
    </source>
</evidence>
<dbReference type="InterPro" id="IPR004089">
    <property type="entry name" value="MCPsignal_dom"/>
</dbReference>
<keyword evidence="4" id="KW-1133">Transmembrane helix</keyword>
<dbReference type="SMART" id="SM00283">
    <property type="entry name" value="MA"/>
    <property type="match status" value="1"/>
</dbReference>
<dbReference type="PANTHER" id="PTHR32089:SF41">
    <property type="entry name" value="METHYL-ACCEPTING CHEMOTAXIS PROTEIN"/>
    <property type="match status" value="1"/>
</dbReference>
<dbReference type="Pfam" id="PF00015">
    <property type="entry name" value="MCPsignal"/>
    <property type="match status" value="1"/>
</dbReference>
<dbReference type="PANTHER" id="PTHR32089">
    <property type="entry name" value="METHYL-ACCEPTING CHEMOTAXIS PROTEIN MCPB"/>
    <property type="match status" value="1"/>
</dbReference>
<dbReference type="SUPFAM" id="SSF58104">
    <property type="entry name" value="Methyl-accepting chemotaxis protein (MCP) signaling domain"/>
    <property type="match status" value="1"/>
</dbReference>
<evidence type="ECO:0000259" key="5">
    <source>
        <dbReference type="PROSITE" id="PS50111"/>
    </source>
</evidence>
<dbReference type="PROSITE" id="PS50111">
    <property type="entry name" value="CHEMOTAXIS_TRANSDUC_2"/>
    <property type="match status" value="1"/>
</dbReference>
<accession>A0ABQ3ASY3</accession>
<reference evidence="7" key="1">
    <citation type="journal article" date="2019" name="Int. J. Syst. Evol. Microbiol.">
        <title>The Global Catalogue of Microorganisms (GCM) 10K type strain sequencing project: providing services to taxonomists for standard genome sequencing and annotation.</title>
        <authorList>
            <consortium name="The Broad Institute Genomics Platform"/>
            <consortium name="The Broad Institute Genome Sequencing Center for Infectious Disease"/>
            <person name="Wu L."/>
            <person name="Ma J."/>
        </authorList>
    </citation>
    <scope>NUCLEOTIDE SEQUENCE [LARGE SCALE GENOMIC DNA]</scope>
    <source>
        <strain evidence="7">KCTC 32239</strain>
    </source>
</reference>
<comment type="subcellular location">
    <subcellularLocation>
        <location evidence="1">Membrane</location>
    </subcellularLocation>
</comment>